<organism evidence="1">
    <name type="scientific">uncultured Spirochaetaceae bacterium</name>
    <dbReference type="NCBI Taxonomy" id="201186"/>
    <lineage>
        <taxon>Bacteria</taxon>
        <taxon>Pseudomonadati</taxon>
        <taxon>Spirochaetota</taxon>
        <taxon>Spirochaetia</taxon>
        <taxon>Spirochaetales</taxon>
        <taxon>Spirochaetaceae</taxon>
        <taxon>environmental samples</taxon>
    </lineage>
</organism>
<proteinExistence type="predicted"/>
<dbReference type="AlphaFoldDB" id="A0A650EPY7"/>
<gene>
    <name evidence="1" type="ORF">Unknown280_0200</name>
</gene>
<accession>A0A650EPY7</accession>
<protein>
    <submittedName>
        <fullName evidence="1">Uncharacterized protein</fullName>
    </submittedName>
</protein>
<name>A0A650EPY7_9SPIO</name>
<dbReference type="EMBL" id="MN577574">
    <property type="protein sequence ID" value="QGT51328.1"/>
    <property type="molecule type" value="Genomic_DNA"/>
</dbReference>
<sequence>MGGKKVLLTLTEEEFNKFESLARREGFTRVSALVRHLAVTGLNETIDGKFVRISIDDDVLDYVRIKKFGSVASFATWAMESVMQRTPLTETQRARLGK</sequence>
<evidence type="ECO:0000313" key="1">
    <source>
        <dbReference type="EMBL" id="QGT51328.1"/>
    </source>
</evidence>
<reference evidence="1" key="1">
    <citation type="journal article" date="2020" name="J. ISSAAS">
        <title>Lactobacilli and other gastrointestinal microbiota of Peromyscus leucopus, reservoir host for agents of Lyme disease and other zoonoses in North America.</title>
        <authorList>
            <person name="Milovic A."/>
            <person name="Bassam K."/>
            <person name="Shao H."/>
            <person name="Chatzistamou I."/>
            <person name="Tufts D.M."/>
            <person name="Diuk-Wasser M."/>
            <person name="Barbour A.G."/>
        </authorList>
    </citation>
    <scope>NUCLEOTIDE SEQUENCE</scope>
    <source>
        <strain evidence="1">LL50</strain>
    </source>
</reference>